<evidence type="ECO:0000313" key="1">
    <source>
        <dbReference type="EMBL" id="USH01062.1"/>
    </source>
</evidence>
<dbReference type="EMBL" id="CP082275">
    <property type="protein sequence ID" value="USH01062.1"/>
    <property type="molecule type" value="Genomic_DNA"/>
</dbReference>
<dbReference type="Proteomes" id="UP001056255">
    <property type="component" value="Chromosome I"/>
</dbReference>
<protein>
    <recommendedName>
        <fullName evidence="3">DUF1983 domain-containing protein</fullName>
    </recommendedName>
</protein>
<evidence type="ECO:0008006" key="3">
    <source>
        <dbReference type="Google" id="ProtNLM"/>
    </source>
</evidence>
<proteinExistence type="predicted"/>
<keyword evidence="2" id="KW-1185">Reference proteome</keyword>
<organism evidence="1 2">
    <name type="scientific">Grimontia kaedaensis</name>
    <dbReference type="NCBI Taxonomy" id="2872157"/>
    <lineage>
        <taxon>Bacteria</taxon>
        <taxon>Pseudomonadati</taxon>
        <taxon>Pseudomonadota</taxon>
        <taxon>Gammaproteobacteria</taxon>
        <taxon>Vibrionales</taxon>
        <taxon>Vibrionaceae</taxon>
        <taxon>Grimontia</taxon>
    </lineage>
</organism>
<name>A0ABY4WPF6_9GAMM</name>
<gene>
    <name evidence="1" type="ORF">K6Q96_08920</name>
</gene>
<dbReference type="RefSeq" id="WP_251875105.1">
    <property type="nucleotide sequence ID" value="NZ_CP082275.1"/>
</dbReference>
<evidence type="ECO:0000313" key="2">
    <source>
        <dbReference type="Proteomes" id="UP001056255"/>
    </source>
</evidence>
<reference evidence="1" key="1">
    <citation type="submission" date="2021-08" db="EMBL/GenBank/DDBJ databases">
        <authorList>
            <person name="Sakaguchi M."/>
            <person name="Kikuchi T."/>
            <person name="Urbanczyk H."/>
        </authorList>
    </citation>
    <scope>NUCLEOTIDE SEQUENCE</scope>
    <source>
        <strain evidence="1">020920N</strain>
    </source>
</reference>
<accession>A0ABY4WPF6</accession>
<sequence length="188" mass="20496">MALEEDIARLVTAADRLTEVVDNKVDEIDAEVAAFKAGTIIQEGGGLYFEQYDTGSKNINLGAKPANLWIPIPIKVTVNQDGLYAIFTSIRQWSSVNTGYQWNKYRVKVADEQRRVVFGFNKNNLNSNIDLTVGATFVTPAKAGDVIAVDVYWQNVAPASLYIGDINGSSSLLAIKVGNLPEEQGAEL</sequence>